<reference evidence="8" key="1">
    <citation type="submission" date="2018-05" db="EMBL/GenBank/DDBJ databases">
        <authorList>
            <person name="Lanie J.A."/>
            <person name="Ng W.-L."/>
            <person name="Kazmierczak K.M."/>
            <person name="Andrzejewski T.M."/>
            <person name="Davidsen T.M."/>
            <person name="Wayne K.J."/>
            <person name="Tettelin H."/>
            <person name="Glass J.I."/>
            <person name="Rusch D."/>
            <person name="Podicherti R."/>
            <person name="Tsui H.-C.T."/>
            <person name="Winkler M.E."/>
        </authorList>
    </citation>
    <scope>NUCLEOTIDE SEQUENCE</scope>
</reference>
<keyword evidence="2" id="KW-0645">Protease</keyword>
<evidence type="ECO:0000256" key="5">
    <source>
        <dbReference type="ARBA" id="ARBA00023049"/>
    </source>
</evidence>
<evidence type="ECO:0000256" key="3">
    <source>
        <dbReference type="ARBA" id="ARBA00022801"/>
    </source>
</evidence>
<evidence type="ECO:0000256" key="2">
    <source>
        <dbReference type="ARBA" id="ARBA00022670"/>
    </source>
</evidence>
<dbReference type="AlphaFoldDB" id="A0A381SL19"/>
<keyword evidence="5" id="KW-0482">Metalloprotease</keyword>
<comment type="similarity">
    <text evidence="1">Belongs to the peptidase M16 family.</text>
</comment>
<keyword evidence="4" id="KW-0862">Zinc</keyword>
<protein>
    <recommendedName>
        <fullName evidence="9">Peptidase M16 N-terminal domain-containing protein</fullName>
    </recommendedName>
</protein>
<evidence type="ECO:0000256" key="4">
    <source>
        <dbReference type="ARBA" id="ARBA00022833"/>
    </source>
</evidence>
<feature type="domain" description="Peptidase M16 C-terminal" evidence="7">
    <location>
        <begin position="198"/>
        <end position="373"/>
    </location>
</feature>
<dbReference type="InterPro" id="IPR011249">
    <property type="entry name" value="Metalloenz_LuxS/M16"/>
</dbReference>
<proteinExistence type="inferred from homology"/>
<dbReference type="InterPro" id="IPR011765">
    <property type="entry name" value="Pept_M16_N"/>
</dbReference>
<name>A0A381SL19_9ZZZZ</name>
<evidence type="ECO:0000259" key="7">
    <source>
        <dbReference type="Pfam" id="PF05193"/>
    </source>
</evidence>
<sequence>MKRRLSTCVAVVAIIGVGVLTAATRPPKLQYEITTLPNGLTVVLSEDHSTPIVHVELWYHVGSKNEQPGLTGFAHLFEHLMFNGSKNVEAEQHTSMVSSVGGRSNAYTTEDATVFWETVPAHYLPLVLWMEADRMASLKVDEEALVSERQIVKEERRMRVDNQPFGRLSEIIYDQAYSVHPYKHSTIGSMADLEAASIGDVRSFYETYYVPSNATLVVVGDFQSSAALDLVTQYFGRVPAAKQAVPRDIPQEPPWEHERRVVLEESWPLAAVVVVHKIPFDGHPDSYPLHFASKILSDGQSSRIYRRLVYDDQLALAAFGQGEIVEDPSLFYAVALVQPDRPSAAAERALREELDLLKTELVSPRELERVKNQFARDYILGRTSNQQKAMHLAHAAVIHDDITTADGEFDIFMNITAEDVQRVAQTYFTDDNRLILTIMPREVFPGGVH</sequence>
<gene>
    <name evidence="8" type="ORF">METZ01_LOCUS57604</name>
</gene>
<dbReference type="EMBL" id="UINC01003260">
    <property type="protein sequence ID" value="SVA04750.1"/>
    <property type="molecule type" value="Genomic_DNA"/>
</dbReference>
<dbReference type="Pfam" id="PF05193">
    <property type="entry name" value="Peptidase_M16_C"/>
    <property type="match status" value="1"/>
</dbReference>
<dbReference type="GO" id="GO:0046872">
    <property type="term" value="F:metal ion binding"/>
    <property type="evidence" value="ECO:0007669"/>
    <property type="project" value="InterPro"/>
</dbReference>
<organism evidence="8">
    <name type="scientific">marine metagenome</name>
    <dbReference type="NCBI Taxonomy" id="408172"/>
    <lineage>
        <taxon>unclassified sequences</taxon>
        <taxon>metagenomes</taxon>
        <taxon>ecological metagenomes</taxon>
    </lineage>
</organism>
<keyword evidence="3" id="KW-0378">Hydrolase</keyword>
<dbReference type="PANTHER" id="PTHR43690">
    <property type="entry name" value="NARDILYSIN"/>
    <property type="match status" value="1"/>
</dbReference>
<evidence type="ECO:0000259" key="6">
    <source>
        <dbReference type="Pfam" id="PF00675"/>
    </source>
</evidence>
<dbReference type="GO" id="GO:0008237">
    <property type="term" value="F:metallopeptidase activity"/>
    <property type="evidence" value="ECO:0007669"/>
    <property type="project" value="UniProtKB-KW"/>
</dbReference>
<evidence type="ECO:0008006" key="9">
    <source>
        <dbReference type="Google" id="ProtNLM"/>
    </source>
</evidence>
<dbReference type="InterPro" id="IPR007863">
    <property type="entry name" value="Peptidase_M16_C"/>
</dbReference>
<dbReference type="SUPFAM" id="SSF63411">
    <property type="entry name" value="LuxS/MPP-like metallohydrolase"/>
    <property type="match status" value="2"/>
</dbReference>
<feature type="domain" description="Peptidase M16 N-terminal" evidence="6">
    <location>
        <begin position="42"/>
        <end position="188"/>
    </location>
</feature>
<accession>A0A381SL19</accession>
<dbReference type="Pfam" id="PF00675">
    <property type="entry name" value="Peptidase_M16"/>
    <property type="match status" value="1"/>
</dbReference>
<dbReference type="PANTHER" id="PTHR43690:SF17">
    <property type="entry name" value="PROTEIN YHJJ"/>
    <property type="match status" value="1"/>
</dbReference>
<dbReference type="GO" id="GO:0006508">
    <property type="term" value="P:proteolysis"/>
    <property type="evidence" value="ECO:0007669"/>
    <property type="project" value="UniProtKB-KW"/>
</dbReference>
<evidence type="ECO:0000313" key="8">
    <source>
        <dbReference type="EMBL" id="SVA04750.1"/>
    </source>
</evidence>
<dbReference type="InterPro" id="IPR050626">
    <property type="entry name" value="Peptidase_M16"/>
</dbReference>
<dbReference type="Gene3D" id="3.30.830.10">
    <property type="entry name" value="Metalloenzyme, LuxS/M16 peptidase-like"/>
    <property type="match status" value="2"/>
</dbReference>
<evidence type="ECO:0000256" key="1">
    <source>
        <dbReference type="ARBA" id="ARBA00007261"/>
    </source>
</evidence>